<evidence type="ECO:0000256" key="1">
    <source>
        <dbReference type="SAM" id="Phobius"/>
    </source>
</evidence>
<dbReference type="SUPFAM" id="SSF50965">
    <property type="entry name" value="Galactose oxidase, central domain"/>
    <property type="match status" value="1"/>
</dbReference>
<dbReference type="AlphaFoldDB" id="A0AAN9EFZ5"/>
<keyword evidence="1" id="KW-1133">Transmembrane helix</keyword>
<dbReference type="Proteomes" id="UP001372338">
    <property type="component" value="Unassembled WGS sequence"/>
</dbReference>
<proteinExistence type="predicted"/>
<dbReference type="EMBL" id="JAYWIO010000006">
    <property type="protein sequence ID" value="KAK7255620.1"/>
    <property type="molecule type" value="Genomic_DNA"/>
</dbReference>
<dbReference type="Pfam" id="PF00646">
    <property type="entry name" value="F-box"/>
    <property type="match status" value="1"/>
</dbReference>
<keyword evidence="1" id="KW-0812">Transmembrane</keyword>
<protein>
    <recommendedName>
        <fullName evidence="2">F-box domain-containing protein</fullName>
    </recommendedName>
</protein>
<keyword evidence="4" id="KW-1185">Reference proteome</keyword>
<dbReference type="PANTHER" id="PTHR31672:SF13">
    <property type="entry name" value="F-BOX PROTEIN CPR30-LIKE"/>
    <property type="match status" value="1"/>
</dbReference>
<keyword evidence="1" id="KW-0472">Membrane</keyword>
<dbReference type="CDD" id="cd22157">
    <property type="entry name" value="F-box_AtFBW1-like"/>
    <property type="match status" value="1"/>
</dbReference>
<gene>
    <name evidence="3" type="ORF">RIF29_29034</name>
</gene>
<feature type="domain" description="F-box" evidence="2">
    <location>
        <begin position="21"/>
        <end position="61"/>
    </location>
</feature>
<dbReference type="InterPro" id="IPR050796">
    <property type="entry name" value="SCF_F-box_component"/>
</dbReference>
<name>A0AAN9EFZ5_CROPI</name>
<organism evidence="3 4">
    <name type="scientific">Crotalaria pallida</name>
    <name type="common">Smooth rattlebox</name>
    <name type="synonym">Crotalaria striata</name>
    <dbReference type="NCBI Taxonomy" id="3830"/>
    <lineage>
        <taxon>Eukaryota</taxon>
        <taxon>Viridiplantae</taxon>
        <taxon>Streptophyta</taxon>
        <taxon>Embryophyta</taxon>
        <taxon>Tracheophyta</taxon>
        <taxon>Spermatophyta</taxon>
        <taxon>Magnoliopsida</taxon>
        <taxon>eudicotyledons</taxon>
        <taxon>Gunneridae</taxon>
        <taxon>Pentapetalae</taxon>
        <taxon>rosids</taxon>
        <taxon>fabids</taxon>
        <taxon>Fabales</taxon>
        <taxon>Fabaceae</taxon>
        <taxon>Papilionoideae</taxon>
        <taxon>50 kb inversion clade</taxon>
        <taxon>genistoids sensu lato</taxon>
        <taxon>core genistoids</taxon>
        <taxon>Crotalarieae</taxon>
        <taxon>Crotalaria</taxon>
    </lineage>
</organism>
<sequence length="294" mass="33300">MEKNDLMERRIMNSSSLSSLLHDDLVIEILLRLPVKSLMRFKCVSQCWKALITASPSFITSYNNHNINMKKERAIAFLQEDETRNPPRCIFMRLSDDKSEDLTNPFLQIDPSAEEEESHIRPCGSYKGVFCLYRIYSNYDRCQIILWNPATREVKAIPPPPSLPDYSLLHVHDHCSVTHCSVTLFCGFGGDPNTNDLVIVNLIIDGTRKKMDPFPYVELYNLTTNSWTLISIDNVDDLRTSNGPGSVQAISLAIFAAALSLRASWFFISLLDIGFFMLNLAFPAVLSFLNHASV</sequence>
<comment type="caution">
    <text evidence="3">The sequence shown here is derived from an EMBL/GenBank/DDBJ whole genome shotgun (WGS) entry which is preliminary data.</text>
</comment>
<evidence type="ECO:0000313" key="4">
    <source>
        <dbReference type="Proteomes" id="UP001372338"/>
    </source>
</evidence>
<evidence type="ECO:0000259" key="2">
    <source>
        <dbReference type="SMART" id="SM00256"/>
    </source>
</evidence>
<reference evidence="3 4" key="1">
    <citation type="submission" date="2024-01" db="EMBL/GenBank/DDBJ databases">
        <title>The genomes of 5 underutilized Papilionoideae crops provide insights into root nodulation and disease resistanc.</title>
        <authorList>
            <person name="Yuan L."/>
        </authorList>
    </citation>
    <scope>NUCLEOTIDE SEQUENCE [LARGE SCALE GENOMIC DNA]</scope>
    <source>
        <strain evidence="3">ZHUSHIDOU_FW_LH</strain>
        <tissue evidence="3">Leaf</tissue>
    </source>
</reference>
<dbReference type="SUPFAM" id="SSF81383">
    <property type="entry name" value="F-box domain"/>
    <property type="match status" value="1"/>
</dbReference>
<dbReference type="InterPro" id="IPR036047">
    <property type="entry name" value="F-box-like_dom_sf"/>
</dbReference>
<dbReference type="SMART" id="SM00256">
    <property type="entry name" value="FBOX"/>
    <property type="match status" value="1"/>
</dbReference>
<dbReference type="InterPro" id="IPR001810">
    <property type="entry name" value="F-box_dom"/>
</dbReference>
<evidence type="ECO:0000313" key="3">
    <source>
        <dbReference type="EMBL" id="KAK7255620.1"/>
    </source>
</evidence>
<dbReference type="PANTHER" id="PTHR31672">
    <property type="entry name" value="BNACNNG10540D PROTEIN"/>
    <property type="match status" value="1"/>
</dbReference>
<dbReference type="InterPro" id="IPR011043">
    <property type="entry name" value="Gal_Oxase/kelch_b-propeller"/>
</dbReference>
<feature type="transmembrane region" description="Helical" evidence="1">
    <location>
        <begin position="273"/>
        <end position="292"/>
    </location>
</feature>
<accession>A0AAN9EFZ5</accession>
<dbReference type="Gene3D" id="1.20.1280.50">
    <property type="match status" value="1"/>
</dbReference>